<evidence type="ECO:0000313" key="10">
    <source>
        <dbReference type="EMBL" id="OGD68796.1"/>
    </source>
</evidence>
<evidence type="ECO:0000259" key="9">
    <source>
        <dbReference type="Pfam" id="PF17768"/>
    </source>
</evidence>
<dbReference type="Pfam" id="PF02272">
    <property type="entry name" value="DHHA1"/>
    <property type="match status" value="1"/>
</dbReference>
<organism evidence="10 11">
    <name type="scientific">Candidatus Campbellbacteria bacterium RIFCSPHIGHO2_01_FULL_34_10</name>
    <dbReference type="NCBI Taxonomy" id="1797577"/>
    <lineage>
        <taxon>Bacteria</taxon>
        <taxon>Candidatus Campbelliibacteriota</taxon>
    </lineage>
</organism>
<dbReference type="GO" id="GO:0003676">
    <property type="term" value="F:nucleic acid binding"/>
    <property type="evidence" value="ECO:0007669"/>
    <property type="project" value="InterPro"/>
</dbReference>
<evidence type="ECO:0000259" key="8">
    <source>
        <dbReference type="Pfam" id="PF02272"/>
    </source>
</evidence>
<accession>A0A1F5ENI6</accession>
<comment type="similarity">
    <text evidence="1">Belongs to the RecJ family.</text>
</comment>
<reference evidence="10 11" key="1">
    <citation type="journal article" date="2016" name="Nat. Commun.">
        <title>Thousands of microbial genomes shed light on interconnected biogeochemical processes in an aquifer system.</title>
        <authorList>
            <person name="Anantharaman K."/>
            <person name="Brown C.T."/>
            <person name="Hug L.A."/>
            <person name="Sharon I."/>
            <person name="Castelle C.J."/>
            <person name="Probst A.J."/>
            <person name="Thomas B.C."/>
            <person name="Singh A."/>
            <person name="Wilkins M.J."/>
            <person name="Karaoz U."/>
            <person name="Brodie E.L."/>
            <person name="Williams K.H."/>
            <person name="Hubbard S.S."/>
            <person name="Banfield J.F."/>
        </authorList>
    </citation>
    <scope>NUCLEOTIDE SEQUENCE [LARGE SCALE GENOMIC DNA]</scope>
</reference>
<dbReference type="Gene3D" id="3.10.310.30">
    <property type="match status" value="1"/>
</dbReference>
<dbReference type="InterPro" id="IPR041122">
    <property type="entry name" value="RecJ_OB"/>
</dbReference>
<dbReference type="Proteomes" id="UP000186670">
    <property type="component" value="Unassembled WGS sequence"/>
</dbReference>
<dbReference type="Gene3D" id="3.90.1640.30">
    <property type="match status" value="1"/>
</dbReference>
<keyword evidence="4" id="KW-0378">Hydrolase</keyword>
<feature type="domain" description="RecJ OB" evidence="9">
    <location>
        <begin position="456"/>
        <end position="566"/>
    </location>
</feature>
<dbReference type="PANTHER" id="PTHR30255">
    <property type="entry name" value="SINGLE-STRANDED-DNA-SPECIFIC EXONUCLEASE RECJ"/>
    <property type="match status" value="1"/>
</dbReference>
<proteinExistence type="inferred from homology"/>
<protein>
    <recommendedName>
        <fullName evidence="2">Single-stranded-DNA-specific exonuclease RecJ</fullName>
    </recommendedName>
</protein>
<dbReference type="InterPro" id="IPR003156">
    <property type="entry name" value="DHHA1_dom"/>
</dbReference>
<dbReference type="EMBL" id="MEZZ01000021">
    <property type="protein sequence ID" value="OGD68796.1"/>
    <property type="molecule type" value="Genomic_DNA"/>
</dbReference>
<dbReference type="Pfam" id="PF01368">
    <property type="entry name" value="DHH"/>
    <property type="match status" value="1"/>
</dbReference>
<dbReference type="InterPro" id="IPR004610">
    <property type="entry name" value="RecJ"/>
</dbReference>
<evidence type="ECO:0000313" key="11">
    <source>
        <dbReference type="Proteomes" id="UP000186670"/>
    </source>
</evidence>
<name>A0A1F5ENI6_9BACT</name>
<dbReference type="InterPro" id="IPR038763">
    <property type="entry name" value="DHH_sf"/>
</dbReference>
<dbReference type="Pfam" id="PF17768">
    <property type="entry name" value="RecJ_OB"/>
    <property type="match status" value="1"/>
</dbReference>
<dbReference type="GO" id="GO:0006310">
    <property type="term" value="P:DNA recombination"/>
    <property type="evidence" value="ECO:0007669"/>
    <property type="project" value="InterPro"/>
</dbReference>
<evidence type="ECO:0000256" key="1">
    <source>
        <dbReference type="ARBA" id="ARBA00005915"/>
    </source>
</evidence>
<feature type="domain" description="DHHA1" evidence="8">
    <location>
        <begin position="350"/>
        <end position="447"/>
    </location>
</feature>
<dbReference type="InterPro" id="IPR051673">
    <property type="entry name" value="SSDNA_exonuclease_RecJ"/>
</dbReference>
<dbReference type="PANTHER" id="PTHR30255:SF2">
    <property type="entry name" value="SINGLE-STRANDED-DNA-SPECIFIC EXONUCLEASE RECJ"/>
    <property type="match status" value="1"/>
</dbReference>
<feature type="coiled-coil region" evidence="6">
    <location>
        <begin position="424"/>
        <end position="451"/>
    </location>
</feature>
<dbReference type="GO" id="GO:0008409">
    <property type="term" value="F:5'-3' exonuclease activity"/>
    <property type="evidence" value="ECO:0007669"/>
    <property type="project" value="InterPro"/>
</dbReference>
<sequence length="568" mass="64643">MKEYSIRNIELPEKVKKEFAVYPELLGLLLFYRGIEAREVAEKFLKPDYYRDIHDPFLMKDMDKAVDRILNAIEKNQKILIYSDYDADGIPGAVVLFDFFKKIGFQNFENYIPHRHDEGYSLNLEAVEKFASQKFDLIITIDCGIKDIEETKKAKDFGIDVIITDHHIVGEKLPEAHAILNPKQIDCDYPDKNLAGSGVVFKLVQALIKKGEFEIKEGWEKWLVDMVGLATISDMVSLKGENRVYSYFGMQVLRKSPRHGLIHLLRETKVDQKNLNEDDLVFMVTPRINAASRMGDPIKAFELLSADNEITAGSLAKHLDEINKERKTLVASMVREANKKLKERDIKDVIVIGSPKWNPGVSGLVASSLVEKHRRTCFVWGRGGDGEIKGSCRSCGTVDVVELMNLVESKIFVNVGGHKMAGGFSVLNDNIHLLEEKLNEAHKNVSKTTEKIEFFIDKKISLDDVNWDTYKIIEQLAPFGIDNPKPTFLIENIEIFNVKIFGKQKNHLGLDFKNSRGQNISAIQFFADENGEGKIDFKRGDKISLVVNLEKSTFRNVNELRLRIVDFV</sequence>
<dbReference type="AlphaFoldDB" id="A0A1F5ENI6"/>
<evidence type="ECO:0000256" key="2">
    <source>
        <dbReference type="ARBA" id="ARBA00019841"/>
    </source>
</evidence>
<dbReference type="SUPFAM" id="SSF64182">
    <property type="entry name" value="DHH phosphoesterases"/>
    <property type="match status" value="1"/>
</dbReference>
<evidence type="ECO:0000259" key="7">
    <source>
        <dbReference type="Pfam" id="PF01368"/>
    </source>
</evidence>
<evidence type="ECO:0000256" key="6">
    <source>
        <dbReference type="SAM" id="Coils"/>
    </source>
</evidence>
<keyword evidence="3" id="KW-0540">Nuclease</keyword>
<keyword evidence="5 10" id="KW-0269">Exonuclease</keyword>
<keyword evidence="6" id="KW-0175">Coiled coil</keyword>
<dbReference type="GO" id="GO:0006281">
    <property type="term" value="P:DNA repair"/>
    <property type="evidence" value="ECO:0007669"/>
    <property type="project" value="InterPro"/>
</dbReference>
<comment type="caution">
    <text evidence="10">The sequence shown here is derived from an EMBL/GenBank/DDBJ whole genome shotgun (WGS) entry which is preliminary data.</text>
</comment>
<evidence type="ECO:0000256" key="4">
    <source>
        <dbReference type="ARBA" id="ARBA00022801"/>
    </source>
</evidence>
<evidence type="ECO:0000256" key="5">
    <source>
        <dbReference type="ARBA" id="ARBA00022839"/>
    </source>
</evidence>
<evidence type="ECO:0000256" key="3">
    <source>
        <dbReference type="ARBA" id="ARBA00022722"/>
    </source>
</evidence>
<dbReference type="InterPro" id="IPR001667">
    <property type="entry name" value="DDH_dom"/>
</dbReference>
<feature type="domain" description="DDH" evidence="7">
    <location>
        <begin position="78"/>
        <end position="227"/>
    </location>
</feature>
<gene>
    <name evidence="10" type="ORF">A2811_01320</name>
</gene>
<dbReference type="NCBIfam" id="TIGR00644">
    <property type="entry name" value="recJ"/>
    <property type="match status" value="1"/>
</dbReference>